<proteinExistence type="predicted"/>
<reference evidence="1 2" key="1">
    <citation type="submission" date="2024-09" db="EMBL/GenBank/DDBJ databases">
        <authorList>
            <person name="Sun Q."/>
            <person name="Mori K."/>
        </authorList>
    </citation>
    <scope>NUCLEOTIDE SEQUENCE [LARGE SCALE GENOMIC DNA]</scope>
    <source>
        <strain evidence="1 2">JCM 3028</strain>
    </source>
</reference>
<dbReference type="InterPro" id="IPR011049">
    <property type="entry name" value="Serralysin-like_metalloprot_C"/>
</dbReference>
<name>A0ABV5TCJ1_9ACTN</name>
<dbReference type="SUPFAM" id="SSF51120">
    <property type="entry name" value="beta-Roll"/>
    <property type="match status" value="1"/>
</dbReference>
<accession>A0ABV5TCJ1</accession>
<dbReference type="Proteomes" id="UP001589610">
    <property type="component" value="Unassembled WGS sequence"/>
</dbReference>
<keyword evidence="2" id="KW-1185">Reference proteome</keyword>
<organism evidence="1 2">
    <name type="scientific">Streptosporangium vulgare</name>
    <dbReference type="NCBI Taxonomy" id="46190"/>
    <lineage>
        <taxon>Bacteria</taxon>
        <taxon>Bacillati</taxon>
        <taxon>Actinomycetota</taxon>
        <taxon>Actinomycetes</taxon>
        <taxon>Streptosporangiales</taxon>
        <taxon>Streptosporangiaceae</taxon>
        <taxon>Streptosporangium</taxon>
    </lineage>
</organism>
<dbReference type="RefSeq" id="WP_386157061.1">
    <property type="nucleotide sequence ID" value="NZ_JBHMBS010000006.1"/>
</dbReference>
<dbReference type="Pfam" id="PF00353">
    <property type="entry name" value="HemolysinCabind"/>
    <property type="match status" value="2"/>
</dbReference>
<protein>
    <submittedName>
        <fullName evidence="1">Calcium-binding protein</fullName>
    </submittedName>
</protein>
<dbReference type="PRINTS" id="PR00313">
    <property type="entry name" value="CABNDNGRPT"/>
</dbReference>
<gene>
    <name evidence="1" type="ORF">ACFFRH_15195</name>
</gene>
<comment type="caution">
    <text evidence="1">The sequence shown here is derived from an EMBL/GenBank/DDBJ whole genome shotgun (WGS) entry which is preliminary data.</text>
</comment>
<dbReference type="Gene3D" id="2.150.10.10">
    <property type="entry name" value="Serralysin-like metalloprotease, C-terminal"/>
    <property type="match status" value="1"/>
</dbReference>
<dbReference type="InterPro" id="IPR001343">
    <property type="entry name" value="Hemolysn_Ca-bd"/>
</dbReference>
<sequence>MRTRRNVTKYEPSRPGVIRRAGLRMLAVGILMATPPLAFAGPALAGTNVVVTGSLLSVNAGNLSDNISIDVDVEGSLLVKNSNDTLSTGGTCQNVDDNTVRCPATGITSIQASLQGGADTLRNNTPLTMRAFLGAGKDGFSGGSGRDVVSGQTGGDTIIGNDGDDVLEGNAGSDSVIGGAGRDVCSAEVRESCES</sequence>
<dbReference type="EMBL" id="JBHMBS010000006">
    <property type="protein sequence ID" value="MFB9676828.1"/>
    <property type="molecule type" value="Genomic_DNA"/>
</dbReference>
<evidence type="ECO:0000313" key="1">
    <source>
        <dbReference type="EMBL" id="MFB9676828.1"/>
    </source>
</evidence>
<evidence type="ECO:0000313" key="2">
    <source>
        <dbReference type="Proteomes" id="UP001589610"/>
    </source>
</evidence>